<comment type="caution">
    <text evidence="17">The sequence shown here is derived from an EMBL/GenBank/DDBJ whole genome shotgun (WGS) entry which is preliminary data.</text>
</comment>
<dbReference type="Pfam" id="PF00696">
    <property type="entry name" value="AA_kinase"/>
    <property type="match status" value="1"/>
</dbReference>
<dbReference type="PANTHER" id="PTHR21499:SF3">
    <property type="entry name" value="ASPARTOKINASE"/>
    <property type="match status" value="1"/>
</dbReference>
<dbReference type="Proteomes" id="UP000318834">
    <property type="component" value="Unassembled WGS sequence"/>
</dbReference>
<keyword evidence="14" id="KW-0028">Amino-acid biosynthesis</keyword>
<dbReference type="PIRSF" id="PIRSF000726">
    <property type="entry name" value="Asp_kin"/>
    <property type="match status" value="1"/>
</dbReference>
<dbReference type="CDD" id="cd04246">
    <property type="entry name" value="AAK_AK-DapG-like"/>
    <property type="match status" value="1"/>
</dbReference>
<dbReference type="InterPro" id="IPR045865">
    <property type="entry name" value="ACT-like_dom_sf"/>
</dbReference>
<dbReference type="GO" id="GO:0009090">
    <property type="term" value="P:homoserine biosynthetic process"/>
    <property type="evidence" value="ECO:0007669"/>
    <property type="project" value="TreeGrafter"/>
</dbReference>
<dbReference type="InterPro" id="IPR027795">
    <property type="entry name" value="CASTOR_ACT_dom"/>
</dbReference>
<evidence type="ECO:0000256" key="12">
    <source>
        <dbReference type="PIRSR" id="PIRSR000726-1"/>
    </source>
</evidence>
<dbReference type="NCBIfam" id="NF006068">
    <property type="entry name" value="PRK08210.1"/>
    <property type="match status" value="1"/>
</dbReference>
<name>A0A537IR49_9BACT</name>
<evidence type="ECO:0000256" key="10">
    <source>
        <dbReference type="ARBA" id="ARBA00023154"/>
    </source>
</evidence>
<dbReference type="UniPathway" id="UPA00034">
    <property type="reaction ID" value="UER00015"/>
</dbReference>
<gene>
    <name evidence="17" type="primary">dapG</name>
    <name evidence="17" type="ORF">E6H05_09235</name>
</gene>
<dbReference type="GO" id="GO:0005524">
    <property type="term" value="F:ATP binding"/>
    <property type="evidence" value="ECO:0007669"/>
    <property type="project" value="UniProtKB-KW"/>
</dbReference>
<feature type="binding site" evidence="12">
    <location>
        <position position="79"/>
    </location>
    <ligand>
        <name>substrate</name>
    </ligand>
</feature>
<evidence type="ECO:0000256" key="3">
    <source>
        <dbReference type="ARBA" id="ARBA00005139"/>
    </source>
</evidence>
<reference evidence="17 18" key="1">
    <citation type="journal article" date="2019" name="Nat. Microbiol.">
        <title>Mediterranean grassland soil C-N compound turnover is dependent on rainfall and depth, and is mediated by genomically divergent microorganisms.</title>
        <authorList>
            <person name="Diamond S."/>
            <person name="Andeer P.F."/>
            <person name="Li Z."/>
            <person name="Crits-Christoph A."/>
            <person name="Burstein D."/>
            <person name="Anantharaman K."/>
            <person name="Lane K.R."/>
            <person name="Thomas B.C."/>
            <person name="Pan C."/>
            <person name="Northen T.R."/>
            <person name="Banfield J.F."/>
        </authorList>
    </citation>
    <scope>NUCLEOTIDE SEQUENCE [LARGE SCALE GENOMIC DNA]</scope>
    <source>
        <strain evidence="17">NP_8</strain>
    </source>
</reference>
<keyword evidence="9" id="KW-0220">Diaminopimelate biosynthesis</keyword>
<keyword evidence="10" id="KW-0457">Lysine biosynthesis</keyword>
<proteinExistence type="inferred from homology"/>
<keyword evidence="6 12" id="KW-0547">Nucleotide-binding</keyword>
<dbReference type="InterPro" id="IPR036393">
    <property type="entry name" value="AceGlu_kinase-like_sf"/>
</dbReference>
<comment type="pathway">
    <text evidence="1 14">Amino-acid biosynthesis; L-lysine biosynthesis via DAP pathway; (S)-tetrahydrodipicolinate from L-aspartate: step 1/4.</text>
</comment>
<evidence type="ECO:0000256" key="9">
    <source>
        <dbReference type="ARBA" id="ARBA00022915"/>
    </source>
</evidence>
<protein>
    <recommendedName>
        <fullName evidence="13">Aspartokinase</fullName>
        <ecNumber evidence="13">2.7.2.4</ecNumber>
    </recommendedName>
</protein>
<sequence length="414" mass="43667">MRVIIQKFGGPLLATPEGRLQVAELITATRKQGSRVVAVVSAIGREGNPYATDTLMGLMREIGSEINPRTLDLLLSTGEIISTAVLAHTLVRAGCPAIALTGAQAGIFTTDEFNDARILSIDAARTRAHLERDQVVVVAGFQGVTPDGEITTLGRGGSDTTAVAIGAALGAEVVEIYKDVPGIMTADPKLVPGARPIQRITYDEMSQLAALGARVLHPRAADIGREHNVKLLIRRMGSLNGGTLIVKGPELGVPIIDGRPVIALAHLPDVVQLKIERRRGEDLSRPLGALAALAEHGISIDLINLLPEVLAFTVKEEAVAQAANLLSKLGYEVHVSGPCAKVSIIGAGMRGRPGVMARVVKALHDAGAEILQTADSHTTISCLVWREQLPRALNALHDEFGLAAEVASEREAEG</sequence>
<dbReference type="SUPFAM" id="SSF55021">
    <property type="entry name" value="ACT-like"/>
    <property type="match status" value="2"/>
</dbReference>
<keyword evidence="8 12" id="KW-0067">ATP-binding</keyword>
<dbReference type="EMBL" id="VBAP01000067">
    <property type="protein sequence ID" value="TMI73760.1"/>
    <property type="molecule type" value="Genomic_DNA"/>
</dbReference>
<evidence type="ECO:0000313" key="17">
    <source>
        <dbReference type="EMBL" id="TMI73760.1"/>
    </source>
</evidence>
<evidence type="ECO:0000256" key="4">
    <source>
        <dbReference type="ARBA" id="ARBA00010122"/>
    </source>
</evidence>
<dbReference type="PANTHER" id="PTHR21499">
    <property type="entry name" value="ASPARTATE KINASE"/>
    <property type="match status" value="1"/>
</dbReference>
<dbReference type="Gene3D" id="3.40.1160.10">
    <property type="entry name" value="Acetylglutamate kinase-like"/>
    <property type="match status" value="1"/>
</dbReference>
<evidence type="ECO:0000256" key="8">
    <source>
        <dbReference type="ARBA" id="ARBA00022840"/>
    </source>
</evidence>
<comment type="similarity">
    <text evidence="4 13">Belongs to the aspartokinase family.</text>
</comment>
<feature type="binding site" evidence="12">
    <location>
        <begin position="7"/>
        <end position="10"/>
    </location>
    <ligand>
        <name>ATP</name>
        <dbReference type="ChEBI" id="CHEBI:30616"/>
    </ligand>
</feature>
<accession>A0A537IR49</accession>
<evidence type="ECO:0000256" key="7">
    <source>
        <dbReference type="ARBA" id="ARBA00022777"/>
    </source>
</evidence>
<evidence type="ECO:0000256" key="6">
    <source>
        <dbReference type="ARBA" id="ARBA00022741"/>
    </source>
</evidence>
<dbReference type="GO" id="GO:0009089">
    <property type="term" value="P:lysine biosynthetic process via diaminopimelate"/>
    <property type="evidence" value="ECO:0007669"/>
    <property type="project" value="UniProtKB-UniPathway"/>
</dbReference>
<dbReference type="InterPro" id="IPR001048">
    <property type="entry name" value="Asp/Glu/Uridylate_kinase"/>
</dbReference>
<dbReference type="EC" id="2.7.2.4" evidence="13"/>
<dbReference type="GO" id="GO:0005829">
    <property type="term" value="C:cytosol"/>
    <property type="evidence" value="ECO:0007669"/>
    <property type="project" value="TreeGrafter"/>
</dbReference>
<evidence type="ECO:0000313" key="18">
    <source>
        <dbReference type="Proteomes" id="UP000318834"/>
    </source>
</evidence>
<organism evidence="17 18">
    <name type="scientific">Candidatus Segetimicrobium genomatis</name>
    <dbReference type="NCBI Taxonomy" id="2569760"/>
    <lineage>
        <taxon>Bacteria</taxon>
        <taxon>Bacillati</taxon>
        <taxon>Candidatus Sysuimicrobiota</taxon>
        <taxon>Candidatus Sysuimicrobiia</taxon>
        <taxon>Candidatus Sysuimicrobiales</taxon>
        <taxon>Candidatus Segetimicrobiaceae</taxon>
        <taxon>Candidatus Segetimicrobium</taxon>
    </lineage>
</organism>
<evidence type="ECO:0000256" key="13">
    <source>
        <dbReference type="RuleBase" id="RU003448"/>
    </source>
</evidence>
<dbReference type="Pfam" id="PF13840">
    <property type="entry name" value="ACT_7"/>
    <property type="match status" value="1"/>
</dbReference>
<evidence type="ECO:0000256" key="14">
    <source>
        <dbReference type="RuleBase" id="RU004249"/>
    </source>
</evidence>
<dbReference type="GO" id="GO:0009088">
    <property type="term" value="P:threonine biosynthetic process"/>
    <property type="evidence" value="ECO:0007669"/>
    <property type="project" value="UniProtKB-UniPathway"/>
</dbReference>
<evidence type="ECO:0000256" key="1">
    <source>
        <dbReference type="ARBA" id="ARBA00004766"/>
    </source>
</evidence>
<evidence type="ECO:0000259" key="16">
    <source>
        <dbReference type="Pfam" id="PF13840"/>
    </source>
</evidence>
<dbReference type="SUPFAM" id="SSF53633">
    <property type="entry name" value="Carbamate kinase-like"/>
    <property type="match status" value="1"/>
</dbReference>
<comment type="pathway">
    <text evidence="2 14">Amino-acid biosynthesis; L-methionine biosynthesis via de novo pathway; L-homoserine from L-aspartate: step 1/3.</text>
</comment>
<dbReference type="GO" id="GO:0019877">
    <property type="term" value="P:diaminopimelate biosynthetic process"/>
    <property type="evidence" value="ECO:0007669"/>
    <property type="project" value="UniProtKB-KW"/>
</dbReference>
<dbReference type="UniPathway" id="UPA00051">
    <property type="reaction ID" value="UER00462"/>
</dbReference>
<evidence type="ECO:0000256" key="11">
    <source>
        <dbReference type="ARBA" id="ARBA00047872"/>
    </source>
</evidence>
<feature type="binding site" evidence="12">
    <location>
        <position position="52"/>
    </location>
    <ligand>
        <name>substrate</name>
    </ligand>
</feature>
<comment type="catalytic activity">
    <reaction evidence="11 13">
        <text>L-aspartate + ATP = 4-phospho-L-aspartate + ADP</text>
        <dbReference type="Rhea" id="RHEA:23776"/>
        <dbReference type="ChEBI" id="CHEBI:29991"/>
        <dbReference type="ChEBI" id="CHEBI:30616"/>
        <dbReference type="ChEBI" id="CHEBI:57535"/>
        <dbReference type="ChEBI" id="CHEBI:456216"/>
        <dbReference type="EC" id="2.7.2.4"/>
    </reaction>
</comment>
<dbReference type="NCBIfam" id="TIGR00657">
    <property type="entry name" value="asp_kinases"/>
    <property type="match status" value="1"/>
</dbReference>
<dbReference type="AlphaFoldDB" id="A0A537IR49"/>
<dbReference type="Gene3D" id="3.30.2130.10">
    <property type="entry name" value="VC0802-like"/>
    <property type="match status" value="1"/>
</dbReference>
<dbReference type="InterPro" id="IPR001341">
    <property type="entry name" value="Asp_kinase"/>
</dbReference>
<dbReference type="GO" id="GO:0004072">
    <property type="term" value="F:aspartate kinase activity"/>
    <property type="evidence" value="ECO:0007669"/>
    <property type="project" value="UniProtKB-EC"/>
</dbReference>
<evidence type="ECO:0000256" key="5">
    <source>
        <dbReference type="ARBA" id="ARBA00022679"/>
    </source>
</evidence>
<feature type="domain" description="CASTOR ACT" evidence="16">
    <location>
        <begin position="338"/>
        <end position="398"/>
    </location>
</feature>
<evidence type="ECO:0000256" key="2">
    <source>
        <dbReference type="ARBA" id="ARBA00004986"/>
    </source>
</evidence>
<comment type="pathway">
    <text evidence="3 14">Amino-acid biosynthesis; L-threonine biosynthesis; L-threonine from L-aspartate: step 1/5.</text>
</comment>
<keyword evidence="5 13" id="KW-0808">Transferase</keyword>
<evidence type="ECO:0000259" key="15">
    <source>
        <dbReference type="Pfam" id="PF00696"/>
    </source>
</evidence>
<keyword evidence="7 13" id="KW-0418">Kinase</keyword>
<feature type="domain" description="Aspartate/glutamate/uridylate kinase" evidence="15">
    <location>
        <begin position="3"/>
        <end position="234"/>
    </location>
</feature>
<dbReference type="UniPathway" id="UPA00050">
    <property type="reaction ID" value="UER00461"/>
</dbReference>
<dbReference type="InterPro" id="IPR005260">
    <property type="entry name" value="Asp_kin_monofn"/>
</dbReference>